<dbReference type="NCBIfam" id="TIGR01945">
    <property type="entry name" value="rnfC"/>
    <property type="match status" value="1"/>
</dbReference>
<dbReference type="InterPro" id="IPR019554">
    <property type="entry name" value="Soluble_ligand-bd"/>
</dbReference>
<keyword evidence="3 8" id="KW-0479">Metal-binding</keyword>
<dbReference type="NCBIfam" id="NF003454">
    <property type="entry name" value="PRK05035.1"/>
    <property type="match status" value="1"/>
</dbReference>
<dbReference type="InterPro" id="IPR017896">
    <property type="entry name" value="4Fe4S_Fe-S-bd"/>
</dbReference>
<dbReference type="EC" id="7.-.-.-" evidence="8"/>
<dbReference type="Gene3D" id="3.30.70.20">
    <property type="match status" value="1"/>
</dbReference>
<dbReference type="InterPro" id="IPR011538">
    <property type="entry name" value="Nuo51_FMN-bd"/>
</dbReference>
<sequence length="473" mass="50906">MSSGTGTFQGGIHPYDGKDLSKDLPTLTVMPKGDLVYPMAQQHLGAPSKPIVAVGDKVLMGQRIAEATGFISAHICCSVSGTVKAIEPRMTPSSAMVESIIIENDGQYTPAPGVGEKRDYTKMTKEEIRAAVKDAGVVGMGGAGFPTHVKITPKDDSKIDFIIANCAECEPYLTSDYRMLLEEPDRLIGGLKVIVSLFPNAEGIIAIEDNKPDAIAFIQEKVKDEPKVRVQVLKTKYPQGSERQLIYACTGRKINSSMLPADAGCIVDNCDTVISIYRAVCESTPLMRRVVTVTGDAVKKPRNLIVRTGTLYSELLEYAEGFKDGVDPEKILSGGPMMGIALTSLDVPVTKISSALLCMEKDMVAANPSTHCIRCGRCVSACPSRLVPQKMYECSSRGDDDGFVKLNGMECFECGACTYVCPAKLRLTQSFKQTRQSVAAARRKAAAEAQAKKAEEEAKAKAAEEAKKGGNKQ</sequence>
<dbReference type="RefSeq" id="WP_308454907.1">
    <property type="nucleotide sequence ID" value="NZ_JAJEQR010000071.1"/>
</dbReference>
<protein>
    <recommendedName>
        <fullName evidence="8">Ion-translocating oxidoreductase complex subunit C</fullName>
        <ecNumber evidence="8">7.-.-.-</ecNumber>
    </recommendedName>
    <alternativeName>
        <fullName evidence="8">Rnf electron transport complex subunit C</fullName>
    </alternativeName>
</protein>
<dbReference type="PROSITE" id="PS00198">
    <property type="entry name" value="4FE4S_FER_1"/>
    <property type="match status" value="2"/>
</dbReference>
<dbReference type="Proteomes" id="UP001198182">
    <property type="component" value="Unassembled WGS sequence"/>
</dbReference>
<evidence type="ECO:0000256" key="9">
    <source>
        <dbReference type="SAM" id="MobiDB-lite"/>
    </source>
</evidence>
<proteinExistence type="inferred from homology"/>
<evidence type="ECO:0000259" key="10">
    <source>
        <dbReference type="PROSITE" id="PS51379"/>
    </source>
</evidence>
<keyword evidence="5 8" id="KW-0249">Electron transport</keyword>
<feature type="domain" description="4Fe-4S ferredoxin-type" evidence="10">
    <location>
        <begin position="362"/>
        <end position="392"/>
    </location>
</feature>
<dbReference type="GO" id="GO:0046872">
    <property type="term" value="F:metal ion binding"/>
    <property type="evidence" value="ECO:0007669"/>
    <property type="project" value="UniProtKB-KW"/>
</dbReference>
<evidence type="ECO:0000313" key="12">
    <source>
        <dbReference type="Proteomes" id="UP001198182"/>
    </source>
</evidence>
<feature type="binding site" evidence="8">
    <location>
        <position position="372"/>
    </location>
    <ligand>
        <name>[4Fe-4S] cluster</name>
        <dbReference type="ChEBI" id="CHEBI:49883"/>
        <label>1</label>
    </ligand>
</feature>
<dbReference type="InterPro" id="IPR017900">
    <property type="entry name" value="4Fe4S_Fe_S_CS"/>
</dbReference>
<gene>
    <name evidence="11" type="primary">rsxC</name>
    <name evidence="8" type="synonym">rnfC</name>
    <name evidence="11" type="ORF">LKD81_16145</name>
</gene>
<dbReference type="Pfam" id="PF01512">
    <property type="entry name" value="Complex1_51K"/>
    <property type="match status" value="1"/>
</dbReference>
<reference evidence="11" key="1">
    <citation type="submission" date="2021-10" db="EMBL/GenBank/DDBJ databases">
        <title>Anaerobic single-cell dispensing facilitates the cultivation of human gut bacteria.</title>
        <authorList>
            <person name="Afrizal A."/>
        </authorList>
    </citation>
    <scope>NUCLEOTIDE SEQUENCE</scope>
    <source>
        <strain evidence="11">CLA-AA-H215</strain>
    </source>
</reference>
<organism evidence="11 12">
    <name type="scientific">Hominifimenecus microfluidus</name>
    <dbReference type="NCBI Taxonomy" id="2885348"/>
    <lineage>
        <taxon>Bacteria</taxon>
        <taxon>Bacillati</taxon>
        <taxon>Bacillota</taxon>
        <taxon>Clostridia</taxon>
        <taxon>Lachnospirales</taxon>
        <taxon>Lachnospiraceae</taxon>
        <taxon>Hominifimenecus</taxon>
    </lineage>
</organism>
<comment type="subunit">
    <text evidence="8">The complex is composed of six subunits: RnfA, RnfB, RnfC, RnfD, RnfE and RnfG.</text>
</comment>
<feature type="binding site" evidence="8">
    <location>
        <position position="378"/>
    </location>
    <ligand>
        <name>[4Fe-4S] cluster</name>
        <dbReference type="ChEBI" id="CHEBI:49883"/>
        <label>1</label>
    </ligand>
</feature>
<keyword evidence="12" id="KW-1185">Reference proteome</keyword>
<feature type="binding site" evidence="8">
    <location>
        <position position="411"/>
    </location>
    <ligand>
        <name>[4Fe-4S] cluster</name>
        <dbReference type="ChEBI" id="CHEBI:49883"/>
        <label>2</label>
    </ligand>
</feature>
<dbReference type="GO" id="GO:0005886">
    <property type="term" value="C:plasma membrane"/>
    <property type="evidence" value="ECO:0007669"/>
    <property type="project" value="UniProtKB-SubCell"/>
</dbReference>
<keyword evidence="2 8" id="KW-0004">4Fe-4S</keyword>
<comment type="subcellular location">
    <subcellularLocation>
        <location evidence="8">Cell membrane</location>
        <topology evidence="8">Peripheral membrane protein</topology>
    </subcellularLocation>
</comment>
<feature type="binding site" evidence="8">
    <location>
        <position position="375"/>
    </location>
    <ligand>
        <name>[4Fe-4S] cluster</name>
        <dbReference type="ChEBI" id="CHEBI:49883"/>
        <label>1</label>
    </ligand>
</feature>
<evidence type="ECO:0000256" key="4">
    <source>
        <dbReference type="ARBA" id="ARBA00022737"/>
    </source>
</evidence>
<dbReference type="InterPro" id="IPR026902">
    <property type="entry name" value="RnfC_N"/>
</dbReference>
<dbReference type="GO" id="GO:0022900">
    <property type="term" value="P:electron transport chain"/>
    <property type="evidence" value="ECO:0007669"/>
    <property type="project" value="UniProtKB-UniRule"/>
</dbReference>
<dbReference type="GO" id="GO:0009055">
    <property type="term" value="F:electron transfer activity"/>
    <property type="evidence" value="ECO:0007669"/>
    <property type="project" value="InterPro"/>
</dbReference>
<evidence type="ECO:0000313" key="11">
    <source>
        <dbReference type="EMBL" id="MCC2232502.1"/>
    </source>
</evidence>
<keyword evidence="8" id="KW-1278">Translocase</keyword>
<comment type="caution">
    <text evidence="11">The sequence shown here is derived from an EMBL/GenBank/DDBJ whole genome shotgun (WGS) entry which is preliminary data.</text>
</comment>
<dbReference type="SUPFAM" id="SSF46548">
    <property type="entry name" value="alpha-helical ferredoxin"/>
    <property type="match status" value="1"/>
</dbReference>
<feature type="binding site" evidence="8">
    <location>
        <position position="421"/>
    </location>
    <ligand>
        <name>[4Fe-4S] cluster</name>
        <dbReference type="ChEBI" id="CHEBI:49883"/>
        <label>1</label>
    </ligand>
</feature>
<keyword evidence="6 8" id="KW-0408">Iron</keyword>
<dbReference type="Pfam" id="PF12838">
    <property type="entry name" value="Fer4_7"/>
    <property type="match status" value="1"/>
</dbReference>
<dbReference type="PROSITE" id="PS51379">
    <property type="entry name" value="4FE4S_FER_2"/>
    <property type="match status" value="2"/>
</dbReference>
<keyword evidence="1 8" id="KW-0813">Transport</keyword>
<feature type="domain" description="4Fe-4S ferredoxin-type" evidence="10">
    <location>
        <begin position="402"/>
        <end position="430"/>
    </location>
</feature>
<feature type="binding site" evidence="8">
    <location>
        <position position="414"/>
    </location>
    <ligand>
        <name>[4Fe-4S] cluster</name>
        <dbReference type="ChEBI" id="CHEBI:49883"/>
        <label>2</label>
    </ligand>
</feature>
<feature type="binding site" evidence="8">
    <location>
        <position position="417"/>
    </location>
    <ligand>
        <name>[4Fe-4S] cluster</name>
        <dbReference type="ChEBI" id="CHEBI:49883"/>
        <label>2</label>
    </ligand>
</feature>
<evidence type="ECO:0000256" key="8">
    <source>
        <dbReference type="HAMAP-Rule" id="MF_00461"/>
    </source>
</evidence>
<accession>A0AAE3ECF0</accession>
<keyword evidence="8" id="KW-0472">Membrane</keyword>
<evidence type="ECO:0000256" key="7">
    <source>
        <dbReference type="ARBA" id="ARBA00023014"/>
    </source>
</evidence>
<feature type="binding site" evidence="8">
    <location>
        <position position="382"/>
    </location>
    <ligand>
        <name>[4Fe-4S] cluster</name>
        <dbReference type="ChEBI" id="CHEBI:49883"/>
        <label>2</label>
    </ligand>
</feature>
<dbReference type="InterPro" id="IPR037225">
    <property type="entry name" value="Nuo51_FMN-bd_sf"/>
</dbReference>
<comment type="similarity">
    <text evidence="8">Belongs to the 4Fe4S bacterial-type ferredoxin family. RnfC subfamily.</text>
</comment>
<evidence type="ECO:0000256" key="6">
    <source>
        <dbReference type="ARBA" id="ARBA00023004"/>
    </source>
</evidence>
<feature type="region of interest" description="Disordered" evidence="9">
    <location>
        <begin position="451"/>
        <end position="473"/>
    </location>
</feature>
<evidence type="ECO:0000256" key="2">
    <source>
        <dbReference type="ARBA" id="ARBA00022485"/>
    </source>
</evidence>
<keyword evidence="7 8" id="KW-0411">Iron-sulfur</keyword>
<comment type="cofactor">
    <cofactor evidence="8">
        <name>[4Fe-4S] cluster</name>
        <dbReference type="ChEBI" id="CHEBI:49883"/>
    </cofactor>
    <text evidence="8">Binds 2 [4Fe-4S] clusters per subunit.</text>
</comment>
<evidence type="ECO:0000256" key="1">
    <source>
        <dbReference type="ARBA" id="ARBA00022448"/>
    </source>
</evidence>
<keyword evidence="4 8" id="KW-0677">Repeat</keyword>
<dbReference type="AlphaFoldDB" id="A0AAE3ECF0"/>
<dbReference type="Pfam" id="PF10531">
    <property type="entry name" value="SLBB"/>
    <property type="match status" value="1"/>
</dbReference>
<dbReference type="EMBL" id="JAJEQR010000071">
    <property type="protein sequence ID" value="MCC2232502.1"/>
    <property type="molecule type" value="Genomic_DNA"/>
</dbReference>
<comment type="function">
    <text evidence="8">Part of a membrane-bound complex that couples electron transfer with translocation of ions across the membrane.</text>
</comment>
<dbReference type="SUPFAM" id="SSF142019">
    <property type="entry name" value="Nqo1 FMN-binding domain-like"/>
    <property type="match status" value="1"/>
</dbReference>
<evidence type="ECO:0000256" key="5">
    <source>
        <dbReference type="ARBA" id="ARBA00022982"/>
    </source>
</evidence>
<evidence type="ECO:0000256" key="3">
    <source>
        <dbReference type="ARBA" id="ARBA00022723"/>
    </source>
</evidence>
<dbReference type="PANTHER" id="PTHR43034:SF2">
    <property type="entry name" value="ION-TRANSLOCATING OXIDOREDUCTASE COMPLEX SUBUNIT C"/>
    <property type="match status" value="1"/>
</dbReference>
<dbReference type="GO" id="GO:0051539">
    <property type="term" value="F:4 iron, 4 sulfur cluster binding"/>
    <property type="evidence" value="ECO:0007669"/>
    <property type="project" value="UniProtKB-KW"/>
</dbReference>
<dbReference type="Gene3D" id="3.40.50.11540">
    <property type="entry name" value="NADH-ubiquinone oxidoreductase 51kDa subunit"/>
    <property type="match status" value="1"/>
</dbReference>
<keyword evidence="8" id="KW-1003">Cell membrane</keyword>
<dbReference type="HAMAP" id="MF_00461">
    <property type="entry name" value="RsxC_RnfC"/>
    <property type="match status" value="1"/>
</dbReference>
<dbReference type="InterPro" id="IPR010208">
    <property type="entry name" value="Ion_transpt_RnfC/RsxC"/>
</dbReference>
<dbReference type="PANTHER" id="PTHR43034">
    <property type="entry name" value="ION-TRANSLOCATING OXIDOREDUCTASE COMPLEX SUBUNIT C"/>
    <property type="match status" value="1"/>
</dbReference>
<dbReference type="Pfam" id="PF13375">
    <property type="entry name" value="RnfC_N"/>
    <property type="match status" value="1"/>
</dbReference>
<name>A0AAE3ECF0_9FIRM</name>